<reference evidence="2" key="1">
    <citation type="submission" date="2022-07" db="EMBL/GenBank/DDBJ databases">
        <title>Phylogenomic reconstructions and comparative analyses of Kickxellomycotina fungi.</title>
        <authorList>
            <person name="Reynolds N.K."/>
            <person name="Stajich J.E."/>
            <person name="Barry K."/>
            <person name="Grigoriev I.V."/>
            <person name="Crous P."/>
            <person name="Smith M.E."/>
        </authorList>
    </citation>
    <scope>NUCLEOTIDE SEQUENCE</scope>
    <source>
        <strain evidence="2">BCRC 34489</strain>
    </source>
</reference>
<organism evidence="2 3">
    <name type="scientific">Coemansia interrupta</name>
    <dbReference type="NCBI Taxonomy" id="1126814"/>
    <lineage>
        <taxon>Eukaryota</taxon>
        <taxon>Fungi</taxon>
        <taxon>Fungi incertae sedis</taxon>
        <taxon>Zoopagomycota</taxon>
        <taxon>Kickxellomycotina</taxon>
        <taxon>Kickxellomycetes</taxon>
        <taxon>Kickxellales</taxon>
        <taxon>Kickxellaceae</taxon>
        <taxon>Coemansia</taxon>
    </lineage>
</organism>
<evidence type="ECO:0000313" key="3">
    <source>
        <dbReference type="Proteomes" id="UP001140172"/>
    </source>
</evidence>
<evidence type="ECO:0000256" key="1">
    <source>
        <dbReference type="SAM" id="MobiDB-lite"/>
    </source>
</evidence>
<proteinExistence type="predicted"/>
<dbReference type="Proteomes" id="UP001140172">
    <property type="component" value="Unassembled WGS sequence"/>
</dbReference>
<accession>A0A9W8LG59</accession>
<comment type="caution">
    <text evidence="2">The sequence shown here is derived from an EMBL/GenBank/DDBJ whole genome shotgun (WGS) entry which is preliminary data.</text>
</comment>
<gene>
    <name evidence="2" type="ORF">GGI15_003592</name>
</gene>
<protein>
    <submittedName>
        <fullName evidence="2">Uncharacterized protein</fullName>
    </submittedName>
</protein>
<dbReference type="OrthoDB" id="5572080at2759"/>
<dbReference type="EMBL" id="JANBUM010000257">
    <property type="protein sequence ID" value="KAJ2780285.1"/>
    <property type="molecule type" value="Genomic_DNA"/>
</dbReference>
<feature type="region of interest" description="Disordered" evidence="1">
    <location>
        <begin position="1"/>
        <end position="36"/>
    </location>
</feature>
<keyword evidence="3" id="KW-1185">Reference proteome</keyword>
<evidence type="ECO:0000313" key="2">
    <source>
        <dbReference type="EMBL" id="KAJ2780285.1"/>
    </source>
</evidence>
<sequence>MGSCCSRPEIDSDDNENTGLLSGEQDADALSPSIPDRFAHLSPQEIQQLREEERLKEIEQQTTDALINISHRADYMHGQASGYSGGGGSGGSKDYADILRRFNQQVNLSMVSLEGPKEVRGGDVFGVLAEARISPEDVQLADSTIERVLEAMADVPIVAPEECVVPLSLDDRSK</sequence>
<name>A0A9W8LG59_9FUNG</name>
<dbReference type="AlphaFoldDB" id="A0A9W8LG59"/>